<dbReference type="EMBL" id="BAAAPH010000024">
    <property type="protein sequence ID" value="GAA1596333.1"/>
    <property type="molecule type" value="Genomic_DNA"/>
</dbReference>
<evidence type="ECO:0000313" key="3">
    <source>
        <dbReference type="Proteomes" id="UP001501705"/>
    </source>
</evidence>
<reference evidence="3" key="1">
    <citation type="journal article" date="2019" name="Int. J. Syst. Evol. Microbiol.">
        <title>The Global Catalogue of Microorganisms (GCM) 10K type strain sequencing project: providing services to taxonomists for standard genome sequencing and annotation.</title>
        <authorList>
            <consortium name="The Broad Institute Genomics Platform"/>
            <consortium name="The Broad Institute Genome Sequencing Center for Infectious Disease"/>
            <person name="Wu L."/>
            <person name="Ma J."/>
        </authorList>
    </citation>
    <scope>NUCLEOTIDE SEQUENCE [LARGE SCALE GENOMIC DNA]</scope>
    <source>
        <strain evidence="3">JCM 15572</strain>
    </source>
</reference>
<proteinExistence type="predicted"/>
<accession>A0ABP4Q0L4</accession>
<name>A0ABP4Q0L4_9ACTN</name>
<feature type="region of interest" description="Disordered" evidence="1">
    <location>
        <begin position="141"/>
        <end position="161"/>
    </location>
</feature>
<dbReference type="RefSeq" id="WP_344238998.1">
    <property type="nucleotide sequence ID" value="NZ_BAAAPH010000024.1"/>
</dbReference>
<sequence length="161" mass="17663">MVLDQLPAAFWDVPYVGSRYPGSKAVRDRPGMAIGANCQLFAYEVLRLFGLAAPALRSSELWTDTQATVRVLAARPLDLLLFNTTNDAYGAHVGVCVEEERVLHLCAEAARPVVWDMSAFTNRERYQVLVGIKRVITTHPPAATSSESLGNLKPEPPNRNG</sequence>
<evidence type="ECO:0000256" key="1">
    <source>
        <dbReference type="SAM" id="MobiDB-lite"/>
    </source>
</evidence>
<dbReference type="Gene3D" id="3.90.1720.10">
    <property type="entry name" value="endopeptidase domain like (from Nostoc punctiforme)"/>
    <property type="match status" value="1"/>
</dbReference>
<gene>
    <name evidence="2" type="ORF">GCM10009804_61080</name>
</gene>
<organism evidence="2 3">
    <name type="scientific">Kribbella hippodromi</name>
    <dbReference type="NCBI Taxonomy" id="434347"/>
    <lineage>
        <taxon>Bacteria</taxon>
        <taxon>Bacillati</taxon>
        <taxon>Actinomycetota</taxon>
        <taxon>Actinomycetes</taxon>
        <taxon>Propionibacteriales</taxon>
        <taxon>Kribbellaceae</taxon>
        <taxon>Kribbella</taxon>
    </lineage>
</organism>
<evidence type="ECO:0008006" key="4">
    <source>
        <dbReference type="Google" id="ProtNLM"/>
    </source>
</evidence>
<dbReference type="SUPFAM" id="SSF54001">
    <property type="entry name" value="Cysteine proteinases"/>
    <property type="match status" value="1"/>
</dbReference>
<evidence type="ECO:0000313" key="2">
    <source>
        <dbReference type="EMBL" id="GAA1596333.1"/>
    </source>
</evidence>
<dbReference type="InterPro" id="IPR038765">
    <property type="entry name" value="Papain-like_cys_pep_sf"/>
</dbReference>
<protein>
    <recommendedName>
        <fullName evidence="4">Hydrolase</fullName>
    </recommendedName>
</protein>
<dbReference type="Proteomes" id="UP001501705">
    <property type="component" value="Unassembled WGS sequence"/>
</dbReference>
<comment type="caution">
    <text evidence="2">The sequence shown here is derived from an EMBL/GenBank/DDBJ whole genome shotgun (WGS) entry which is preliminary data.</text>
</comment>
<keyword evidence="3" id="KW-1185">Reference proteome</keyword>